<feature type="non-terminal residue" evidence="6">
    <location>
        <position position="187"/>
    </location>
</feature>
<keyword evidence="3 5" id="KW-1133">Transmembrane helix</keyword>
<dbReference type="AlphaFoldDB" id="A0A1E4TCK7"/>
<organism evidence="6 7">
    <name type="scientific">Tortispora caseinolytica NRRL Y-17796</name>
    <dbReference type="NCBI Taxonomy" id="767744"/>
    <lineage>
        <taxon>Eukaryota</taxon>
        <taxon>Fungi</taxon>
        <taxon>Dikarya</taxon>
        <taxon>Ascomycota</taxon>
        <taxon>Saccharomycotina</taxon>
        <taxon>Trigonopsidomycetes</taxon>
        <taxon>Trigonopsidales</taxon>
        <taxon>Trigonopsidaceae</taxon>
        <taxon>Tortispora</taxon>
    </lineage>
</organism>
<evidence type="ECO:0000256" key="3">
    <source>
        <dbReference type="ARBA" id="ARBA00022989"/>
    </source>
</evidence>
<comment type="subcellular location">
    <subcellularLocation>
        <location evidence="1">Endomembrane system</location>
        <topology evidence="1">Multi-pass membrane protein</topology>
    </subcellularLocation>
</comment>
<feature type="transmembrane region" description="Helical" evidence="5">
    <location>
        <begin position="15"/>
        <end position="40"/>
    </location>
</feature>
<keyword evidence="2 5" id="KW-0812">Transmembrane</keyword>
<reference evidence="7" key="1">
    <citation type="submission" date="2016-02" db="EMBL/GenBank/DDBJ databases">
        <title>Comparative genomics of biotechnologically important yeasts.</title>
        <authorList>
            <consortium name="DOE Joint Genome Institute"/>
            <person name="Riley R."/>
            <person name="Haridas S."/>
            <person name="Wolfe K.H."/>
            <person name="Lopes M.R."/>
            <person name="Hittinger C.T."/>
            <person name="Goker M."/>
            <person name="Salamov A."/>
            <person name="Wisecaver J."/>
            <person name="Long T.M."/>
            <person name="Aerts A.L."/>
            <person name="Barry K."/>
            <person name="Choi C."/>
            <person name="Clum A."/>
            <person name="Coughlan A.Y."/>
            <person name="Deshpande S."/>
            <person name="Douglass A.P."/>
            <person name="Hanson S.J."/>
            <person name="Klenk H.-P."/>
            <person name="Labutti K."/>
            <person name="Lapidus A."/>
            <person name="Lindquist E."/>
            <person name="Lipzen A."/>
            <person name="Meier-Kolthoff J.P."/>
            <person name="Ohm R.A."/>
            <person name="Otillar R.P."/>
            <person name="Pangilinan J."/>
            <person name="Peng Y."/>
            <person name="Rokas A."/>
            <person name="Rosa C.A."/>
            <person name="Scheuner C."/>
            <person name="Sibirny A.A."/>
            <person name="Slot J.C."/>
            <person name="Stielow J.B."/>
            <person name="Sun H."/>
            <person name="Kurtzman C.P."/>
            <person name="Blackwell M."/>
            <person name="Jeffries T.W."/>
            <person name="Grigoriev I.V."/>
        </authorList>
    </citation>
    <scope>NUCLEOTIDE SEQUENCE [LARGE SCALE GENOMIC DNA]</scope>
    <source>
        <strain evidence="7">NRRL Y-17796</strain>
    </source>
</reference>
<evidence type="ECO:0000313" key="6">
    <source>
        <dbReference type="EMBL" id="ODV89502.1"/>
    </source>
</evidence>
<evidence type="ECO:0000256" key="1">
    <source>
        <dbReference type="ARBA" id="ARBA00004127"/>
    </source>
</evidence>
<feature type="transmembrane region" description="Helical" evidence="5">
    <location>
        <begin position="120"/>
        <end position="136"/>
    </location>
</feature>
<keyword evidence="7" id="KW-1185">Reference proteome</keyword>
<evidence type="ECO:0000313" key="7">
    <source>
        <dbReference type="Proteomes" id="UP000095023"/>
    </source>
</evidence>
<dbReference type="InterPro" id="IPR006838">
    <property type="entry name" value="ADTRP_AIG1"/>
</dbReference>
<accession>A0A1E4TCK7</accession>
<feature type="transmembrane region" description="Helical" evidence="5">
    <location>
        <begin position="156"/>
        <end position="176"/>
    </location>
</feature>
<evidence type="ECO:0000256" key="5">
    <source>
        <dbReference type="SAM" id="Phobius"/>
    </source>
</evidence>
<gene>
    <name evidence="6" type="ORF">CANCADRAFT_19271</name>
</gene>
<dbReference type="Proteomes" id="UP000095023">
    <property type="component" value="Unassembled WGS sequence"/>
</dbReference>
<evidence type="ECO:0000256" key="2">
    <source>
        <dbReference type="ARBA" id="ARBA00022692"/>
    </source>
</evidence>
<proteinExistence type="predicted"/>
<name>A0A1E4TCK7_9ASCO</name>
<dbReference type="PANTHER" id="PTHR10989">
    <property type="entry name" value="ANDROGEN-INDUCED PROTEIN 1-RELATED"/>
    <property type="match status" value="1"/>
</dbReference>
<dbReference type="Pfam" id="PF04750">
    <property type="entry name" value="Far-17a_AIG1"/>
    <property type="match status" value="1"/>
</dbReference>
<dbReference type="PANTHER" id="PTHR10989:SF16">
    <property type="entry name" value="AT02829P-RELATED"/>
    <property type="match status" value="1"/>
</dbReference>
<dbReference type="GO" id="GO:0016020">
    <property type="term" value="C:membrane"/>
    <property type="evidence" value="ECO:0007669"/>
    <property type="project" value="InterPro"/>
</dbReference>
<sequence>MFTNPSPVSVAYGGILQFLTNITLFVTLVTCCIGTIADITKSALITSLKDKLAASIFSIEVVVACVYWPLKFYDKSLIVNNVVKMIPVPLDLTIHVLPVLVLLIDIALSQSPSPISSTDALMFYVVYGLAYWIWIHHTRSVNDFFPYPFLDKLNHFQRTLMLIFCVLLAFVSHLLVSAFRQKLLRAP</sequence>
<feature type="transmembrane region" description="Helical" evidence="5">
    <location>
        <begin position="52"/>
        <end position="70"/>
    </location>
</feature>
<dbReference type="EMBL" id="KV453843">
    <property type="protein sequence ID" value="ODV89502.1"/>
    <property type="molecule type" value="Genomic_DNA"/>
</dbReference>
<dbReference type="OrthoDB" id="1898221at2759"/>
<evidence type="ECO:0000256" key="4">
    <source>
        <dbReference type="ARBA" id="ARBA00023136"/>
    </source>
</evidence>
<dbReference type="GO" id="GO:0012505">
    <property type="term" value="C:endomembrane system"/>
    <property type="evidence" value="ECO:0007669"/>
    <property type="project" value="UniProtKB-SubCell"/>
</dbReference>
<feature type="transmembrane region" description="Helical" evidence="5">
    <location>
        <begin position="90"/>
        <end position="108"/>
    </location>
</feature>
<keyword evidence="4 5" id="KW-0472">Membrane</keyword>
<protein>
    <submittedName>
        <fullName evidence="6">Uncharacterized protein</fullName>
    </submittedName>
</protein>